<dbReference type="Proteomes" id="UP001524460">
    <property type="component" value="Unassembled WGS sequence"/>
</dbReference>
<dbReference type="InterPro" id="IPR028087">
    <property type="entry name" value="Tad_N"/>
</dbReference>
<evidence type="ECO:0000313" key="3">
    <source>
        <dbReference type="Proteomes" id="UP001524460"/>
    </source>
</evidence>
<evidence type="ECO:0000259" key="1">
    <source>
        <dbReference type="Pfam" id="PF13400"/>
    </source>
</evidence>
<keyword evidence="3" id="KW-1185">Reference proteome</keyword>
<comment type="caution">
    <text evidence="2">The sequence shown here is derived from an EMBL/GenBank/DDBJ whole genome shotgun (WGS) entry which is preliminary data.</text>
</comment>
<sequence length="431" mass="45778">MRANRQKTSPNQQKGVVVVFATLAMAVLIGAGALALDVGNLTLSKGKLQNLADAAALSAAKTIDLGGDQTEATAAGNLTINDNLSYDGFSAISLESATITFEYSETLPFDSSTATTDSTYVRVRIENVNIPDFLVSVMNIDLSTRASAVAGPSSSLGRSCNIVPLSICAGDDSSSDNIAGYSSGTMHVLKASSSNPSELGPGNFMPVTLTDADGNPQTGADSYREALAGKYESCLTVEAGEPITTETGNMVGPTLALDTRFEGFKIPGLKDSDYIHDVNSYYHEDKLAAVMYSDDAGKYITDKTSSEIYSYSEYMAKYQTENYESCLNSSSCQNHGFFRRIVTVPILDCSTASKKGGRMEVEMQGLACFFISQPVSETTTTDNKNGNGDGSWIVGEFIQDCRNNSGNASIEPNEDGPYKIVLFADPDSGDS</sequence>
<proteinExistence type="predicted"/>
<name>A0ABT1N2A0_9GAMM</name>
<protein>
    <submittedName>
        <fullName evidence="2">Tad domain-containing protein</fullName>
    </submittedName>
</protein>
<reference evidence="2 3" key="1">
    <citation type="submission" date="2022-07" db="EMBL/GenBank/DDBJ databases">
        <title>Photobacterium pectinilyticum sp. nov., a marine bacterium isolated from surface seawater of Qingdao offshore.</title>
        <authorList>
            <person name="Wang X."/>
        </authorList>
    </citation>
    <scope>NUCLEOTIDE SEQUENCE [LARGE SCALE GENOMIC DNA]</scope>
    <source>
        <strain evidence="2 3">ZSDE20</strain>
    </source>
</reference>
<evidence type="ECO:0000313" key="2">
    <source>
        <dbReference type="EMBL" id="MCQ1058867.1"/>
    </source>
</evidence>
<accession>A0ABT1N2A0</accession>
<dbReference type="EMBL" id="JANEYT010000025">
    <property type="protein sequence ID" value="MCQ1058867.1"/>
    <property type="molecule type" value="Genomic_DNA"/>
</dbReference>
<gene>
    <name evidence="2" type="ORF">NHN17_12460</name>
</gene>
<dbReference type="Pfam" id="PF13400">
    <property type="entry name" value="Tad"/>
    <property type="match status" value="1"/>
</dbReference>
<feature type="domain" description="Putative Flp pilus-assembly TadG-like N-terminal" evidence="1">
    <location>
        <begin position="15"/>
        <end position="60"/>
    </location>
</feature>
<dbReference type="RefSeq" id="WP_255042895.1">
    <property type="nucleotide sequence ID" value="NZ_JANEYT010000025.1"/>
</dbReference>
<organism evidence="2 3">
    <name type="scientific">Photobacterium pectinilyticum</name>
    <dbReference type="NCBI Taxonomy" id="2906793"/>
    <lineage>
        <taxon>Bacteria</taxon>
        <taxon>Pseudomonadati</taxon>
        <taxon>Pseudomonadota</taxon>
        <taxon>Gammaproteobacteria</taxon>
        <taxon>Vibrionales</taxon>
        <taxon>Vibrionaceae</taxon>
        <taxon>Photobacterium</taxon>
    </lineage>
</organism>